<dbReference type="EMBL" id="JBHSGB010000005">
    <property type="protein sequence ID" value="MFC4654549.1"/>
    <property type="molecule type" value="Genomic_DNA"/>
</dbReference>
<accession>A0ABV9JJY3</accession>
<dbReference type="PROSITE" id="PS50931">
    <property type="entry name" value="HTH_LYSR"/>
    <property type="match status" value="1"/>
</dbReference>
<sequence>MNIRHLTFRLLQVYQQVVRTGSVSAAARALHLTQPTVSLQLKKLTEELGEPLLESQGGKLVPTFAGQALYQAASDLFSRFDDLADELAEAKGGQAGRLSIGIVTTAKYVMPTILGAFDRAFPKLQVTLNVGNRAHILQRFAAQEDDLYLFSQPPSGELVQAGRIMKNPLQLIAPASHWAAHQAGPLAFSQLKNERFLMREPGSATRMQFEAWLSGQGIELTRTMQIESNEAIRLGVASGLGLAVLSSYTLSHDLQGIAQIQTQGFPLNSHWYLVARKDKRLSAPARRFIQFLATQLQHCVEPTQLVDDIRQLPAHFSLD</sequence>
<dbReference type="PANTHER" id="PTHR30126:SF5">
    <property type="entry name" value="HTH-TYPE TRANSCRIPTIONAL ACTIVATOR CMPR"/>
    <property type="match status" value="1"/>
</dbReference>
<evidence type="ECO:0000256" key="4">
    <source>
        <dbReference type="ARBA" id="ARBA00023163"/>
    </source>
</evidence>
<dbReference type="InterPro" id="IPR000847">
    <property type="entry name" value="LysR_HTH_N"/>
</dbReference>
<dbReference type="InterPro" id="IPR036390">
    <property type="entry name" value="WH_DNA-bd_sf"/>
</dbReference>
<dbReference type="SUPFAM" id="SSF46785">
    <property type="entry name" value="Winged helix' DNA-binding domain"/>
    <property type="match status" value="1"/>
</dbReference>
<dbReference type="Pfam" id="PF00126">
    <property type="entry name" value="HTH_1"/>
    <property type="match status" value="1"/>
</dbReference>
<keyword evidence="7" id="KW-1185">Reference proteome</keyword>
<comment type="caution">
    <text evidence="6">The sequence shown here is derived from an EMBL/GenBank/DDBJ whole genome shotgun (WGS) entry which is preliminary data.</text>
</comment>
<evidence type="ECO:0000256" key="3">
    <source>
        <dbReference type="ARBA" id="ARBA00023125"/>
    </source>
</evidence>
<evidence type="ECO:0000256" key="1">
    <source>
        <dbReference type="ARBA" id="ARBA00009437"/>
    </source>
</evidence>
<dbReference type="Gene3D" id="1.10.10.10">
    <property type="entry name" value="Winged helix-like DNA-binding domain superfamily/Winged helix DNA-binding domain"/>
    <property type="match status" value="1"/>
</dbReference>
<dbReference type="Pfam" id="PF03466">
    <property type="entry name" value="LysR_substrate"/>
    <property type="match status" value="1"/>
</dbReference>
<evidence type="ECO:0000256" key="2">
    <source>
        <dbReference type="ARBA" id="ARBA00023015"/>
    </source>
</evidence>
<name>A0ABV9JJY3_9GAMM</name>
<protein>
    <submittedName>
        <fullName evidence="6">LysR family transcriptional regulator</fullName>
    </submittedName>
</protein>
<dbReference type="PANTHER" id="PTHR30126">
    <property type="entry name" value="HTH-TYPE TRANSCRIPTIONAL REGULATOR"/>
    <property type="match status" value="1"/>
</dbReference>
<evidence type="ECO:0000313" key="6">
    <source>
        <dbReference type="EMBL" id="MFC4654549.1"/>
    </source>
</evidence>
<reference evidence="7" key="1">
    <citation type="journal article" date="2019" name="Int. J. Syst. Evol. Microbiol.">
        <title>The Global Catalogue of Microorganisms (GCM) 10K type strain sequencing project: providing services to taxonomists for standard genome sequencing and annotation.</title>
        <authorList>
            <consortium name="The Broad Institute Genomics Platform"/>
            <consortium name="The Broad Institute Genome Sequencing Center for Infectious Disease"/>
            <person name="Wu L."/>
            <person name="Ma J."/>
        </authorList>
    </citation>
    <scope>NUCLEOTIDE SEQUENCE [LARGE SCALE GENOMIC DNA]</scope>
    <source>
        <strain evidence="7">DT28</strain>
    </source>
</reference>
<dbReference type="InterPro" id="IPR005119">
    <property type="entry name" value="LysR_subst-bd"/>
</dbReference>
<keyword evidence="3" id="KW-0238">DNA-binding</keyword>
<proteinExistence type="inferred from homology"/>
<gene>
    <name evidence="6" type="ORF">ACFO3I_05870</name>
</gene>
<organism evidence="6 7">
    <name type="scientific">Rheinheimera marina</name>
    <dbReference type="NCBI Taxonomy" id="1774958"/>
    <lineage>
        <taxon>Bacteria</taxon>
        <taxon>Pseudomonadati</taxon>
        <taxon>Pseudomonadota</taxon>
        <taxon>Gammaproteobacteria</taxon>
        <taxon>Chromatiales</taxon>
        <taxon>Chromatiaceae</taxon>
        <taxon>Rheinheimera</taxon>
    </lineage>
</organism>
<dbReference type="Gene3D" id="3.40.190.290">
    <property type="match status" value="1"/>
</dbReference>
<dbReference type="SUPFAM" id="SSF53850">
    <property type="entry name" value="Periplasmic binding protein-like II"/>
    <property type="match status" value="1"/>
</dbReference>
<dbReference type="PRINTS" id="PR00039">
    <property type="entry name" value="HTHLYSR"/>
</dbReference>
<keyword evidence="4" id="KW-0804">Transcription</keyword>
<evidence type="ECO:0000259" key="5">
    <source>
        <dbReference type="PROSITE" id="PS50931"/>
    </source>
</evidence>
<evidence type="ECO:0000313" key="7">
    <source>
        <dbReference type="Proteomes" id="UP001595962"/>
    </source>
</evidence>
<dbReference type="Proteomes" id="UP001595962">
    <property type="component" value="Unassembled WGS sequence"/>
</dbReference>
<dbReference type="InterPro" id="IPR036388">
    <property type="entry name" value="WH-like_DNA-bd_sf"/>
</dbReference>
<feature type="domain" description="HTH lysR-type" evidence="5">
    <location>
        <begin position="6"/>
        <end position="63"/>
    </location>
</feature>
<keyword evidence="2" id="KW-0805">Transcription regulation</keyword>
<comment type="similarity">
    <text evidence="1">Belongs to the LysR transcriptional regulatory family.</text>
</comment>
<dbReference type="RefSeq" id="WP_377332507.1">
    <property type="nucleotide sequence ID" value="NZ_JBHSGB010000005.1"/>
</dbReference>